<reference evidence="1" key="2">
    <citation type="submission" date="2015-06" db="UniProtKB">
        <authorList>
            <consortium name="EnsemblProtists"/>
        </authorList>
    </citation>
    <scope>IDENTIFICATION</scope>
    <source>
        <strain evidence="1">Emoy2</strain>
    </source>
</reference>
<protein>
    <submittedName>
        <fullName evidence="1">Uncharacterized protein</fullName>
    </submittedName>
</protein>
<dbReference type="EnsemblProtists" id="HpaT807235">
    <property type="protein sequence ID" value="HpaP807235"/>
    <property type="gene ID" value="HpaG807235"/>
</dbReference>
<dbReference type="VEuPathDB" id="FungiDB:HpaG807235"/>
<accession>M4BLF0</accession>
<proteinExistence type="predicted"/>
<dbReference type="Proteomes" id="UP000011713">
    <property type="component" value="Unassembled WGS sequence"/>
</dbReference>
<evidence type="ECO:0000313" key="2">
    <source>
        <dbReference type="Proteomes" id="UP000011713"/>
    </source>
</evidence>
<organism evidence="1 2">
    <name type="scientific">Hyaloperonospora arabidopsidis (strain Emoy2)</name>
    <name type="common">Downy mildew agent</name>
    <name type="synonym">Peronospora arabidopsidis</name>
    <dbReference type="NCBI Taxonomy" id="559515"/>
    <lineage>
        <taxon>Eukaryota</taxon>
        <taxon>Sar</taxon>
        <taxon>Stramenopiles</taxon>
        <taxon>Oomycota</taxon>
        <taxon>Peronosporomycetes</taxon>
        <taxon>Peronosporales</taxon>
        <taxon>Peronosporaceae</taxon>
        <taxon>Hyaloperonospora</taxon>
    </lineage>
</organism>
<reference evidence="2" key="1">
    <citation type="journal article" date="2010" name="Science">
        <title>Signatures of adaptation to obligate biotrophy in the Hyaloperonospora arabidopsidis genome.</title>
        <authorList>
            <person name="Baxter L."/>
            <person name="Tripathy S."/>
            <person name="Ishaque N."/>
            <person name="Boot N."/>
            <person name="Cabral A."/>
            <person name="Kemen E."/>
            <person name="Thines M."/>
            <person name="Ah-Fong A."/>
            <person name="Anderson R."/>
            <person name="Badejoko W."/>
            <person name="Bittner-Eddy P."/>
            <person name="Boore J.L."/>
            <person name="Chibucos M.C."/>
            <person name="Coates M."/>
            <person name="Dehal P."/>
            <person name="Delehaunty K."/>
            <person name="Dong S."/>
            <person name="Downton P."/>
            <person name="Dumas B."/>
            <person name="Fabro G."/>
            <person name="Fronick C."/>
            <person name="Fuerstenberg S.I."/>
            <person name="Fulton L."/>
            <person name="Gaulin E."/>
            <person name="Govers F."/>
            <person name="Hughes L."/>
            <person name="Humphray S."/>
            <person name="Jiang R.H."/>
            <person name="Judelson H."/>
            <person name="Kamoun S."/>
            <person name="Kyung K."/>
            <person name="Meijer H."/>
            <person name="Minx P."/>
            <person name="Morris P."/>
            <person name="Nelson J."/>
            <person name="Phuntumart V."/>
            <person name="Qutob D."/>
            <person name="Rehmany A."/>
            <person name="Rougon-Cardoso A."/>
            <person name="Ryden P."/>
            <person name="Torto-Alalibo T."/>
            <person name="Studholme D."/>
            <person name="Wang Y."/>
            <person name="Win J."/>
            <person name="Wood J."/>
            <person name="Clifton S.W."/>
            <person name="Rogers J."/>
            <person name="Van den Ackerveken G."/>
            <person name="Jones J.D."/>
            <person name="McDowell J.M."/>
            <person name="Beynon J."/>
            <person name="Tyler B.M."/>
        </authorList>
    </citation>
    <scope>NUCLEOTIDE SEQUENCE [LARGE SCALE GENOMIC DNA]</scope>
    <source>
        <strain evidence="2">Emoy2</strain>
    </source>
</reference>
<keyword evidence="2" id="KW-1185">Reference proteome</keyword>
<dbReference type="HOGENOM" id="CLU_2364146_0_0_1"/>
<sequence length="96" mass="10551">MPKVNDVARHCWPPPVIIHKLQGFIKDFVWGKRSGRRSRPWVQEEHGALSIREGGCKAVAVISAGHAGGLNAQAVRTRATRFVAKTTVTHSKSVRS</sequence>
<dbReference type="InParanoid" id="M4BLF0"/>
<dbReference type="EMBL" id="JH598381">
    <property type="status" value="NOT_ANNOTATED_CDS"/>
    <property type="molecule type" value="Genomic_DNA"/>
</dbReference>
<name>M4BLF0_HYAAE</name>
<dbReference type="AlphaFoldDB" id="M4BLF0"/>
<evidence type="ECO:0000313" key="1">
    <source>
        <dbReference type="EnsemblProtists" id="HpaP807235"/>
    </source>
</evidence>